<proteinExistence type="inferred from homology"/>
<evidence type="ECO:0000256" key="5">
    <source>
        <dbReference type="ARBA" id="ARBA00022821"/>
    </source>
</evidence>
<keyword evidence="5" id="KW-0611">Plant defense</keyword>
<dbReference type="AlphaFoldDB" id="A0AAQ3SFV0"/>
<keyword evidence="8" id="KW-1185">Reference proteome</keyword>
<gene>
    <name evidence="7" type="ORF">U9M48_000268</name>
</gene>
<evidence type="ECO:0000259" key="6">
    <source>
        <dbReference type="Pfam" id="PF18052"/>
    </source>
</evidence>
<sequence length="64" mass="6873">MAAVLDAFLPYVKNLIAGMAQEEVSMLLGVSGEISKLEDNLEALRAFLADAERGATLTRPCKYG</sequence>
<keyword evidence="4" id="KW-0547">Nucleotide-binding</keyword>
<dbReference type="GO" id="GO:0000166">
    <property type="term" value="F:nucleotide binding"/>
    <property type="evidence" value="ECO:0007669"/>
    <property type="project" value="UniProtKB-KW"/>
</dbReference>
<evidence type="ECO:0000256" key="3">
    <source>
        <dbReference type="ARBA" id="ARBA00022737"/>
    </source>
</evidence>
<evidence type="ECO:0000256" key="1">
    <source>
        <dbReference type="ARBA" id="ARBA00008894"/>
    </source>
</evidence>
<dbReference type="Pfam" id="PF18052">
    <property type="entry name" value="Rx_N"/>
    <property type="match status" value="1"/>
</dbReference>
<evidence type="ECO:0000256" key="4">
    <source>
        <dbReference type="ARBA" id="ARBA00022741"/>
    </source>
</evidence>
<dbReference type="GO" id="GO:0006952">
    <property type="term" value="P:defense response"/>
    <property type="evidence" value="ECO:0007669"/>
    <property type="project" value="UniProtKB-KW"/>
</dbReference>
<dbReference type="Proteomes" id="UP001341281">
    <property type="component" value="Chromosome 01"/>
</dbReference>
<reference evidence="7 8" key="1">
    <citation type="submission" date="2024-02" db="EMBL/GenBank/DDBJ databases">
        <title>High-quality chromosome-scale genome assembly of Pensacola bahiagrass (Paspalum notatum Flugge var. saurae).</title>
        <authorList>
            <person name="Vega J.M."/>
            <person name="Podio M."/>
            <person name="Orjuela J."/>
            <person name="Siena L.A."/>
            <person name="Pessino S.C."/>
            <person name="Combes M.C."/>
            <person name="Mariac C."/>
            <person name="Albertini E."/>
            <person name="Pupilli F."/>
            <person name="Ortiz J.P.A."/>
            <person name="Leblanc O."/>
        </authorList>
    </citation>
    <scope>NUCLEOTIDE SEQUENCE [LARGE SCALE GENOMIC DNA]</scope>
    <source>
        <strain evidence="7">R1</strain>
        <tissue evidence="7">Leaf</tissue>
    </source>
</reference>
<evidence type="ECO:0000256" key="2">
    <source>
        <dbReference type="ARBA" id="ARBA00022614"/>
    </source>
</evidence>
<name>A0AAQ3SFV0_PASNO</name>
<evidence type="ECO:0000313" key="8">
    <source>
        <dbReference type="Proteomes" id="UP001341281"/>
    </source>
</evidence>
<accession>A0AAQ3SFV0</accession>
<dbReference type="EMBL" id="CP144745">
    <property type="protein sequence ID" value="WVZ48872.1"/>
    <property type="molecule type" value="Genomic_DNA"/>
</dbReference>
<comment type="similarity">
    <text evidence="1">Belongs to the disease resistance NB-LRR family.</text>
</comment>
<dbReference type="Gene3D" id="1.20.5.4130">
    <property type="match status" value="1"/>
</dbReference>
<organism evidence="7 8">
    <name type="scientific">Paspalum notatum var. saurae</name>
    <dbReference type="NCBI Taxonomy" id="547442"/>
    <lineage>
        <taxon>Eukaryota</taxon>
        <taxon>Viridiplantae</taxon>
        <taxon>Streptophyta</taxon>
        <taxon>Embryophyta</taxon>
        <taxon>Tracheophyta</taxon>
        <taxon>Spermatophyta</taxon>
        <taxon>Magnoliopsida</taxon>
        <taxon>Liliopsida</taxon>
        <taxon>Poales</taxon>
        <taxon>Poaceae</taxon>
        <taxon>PACMAD clade</taxon>
        <taxon>Panicoideae</taxon>
        <taxon>Andropogonodae</taxon>
        <taxon>Paspaleae</taxon>
        <taxon>Paspalinae</taxon>
        <taxon>Paspalum</taxon>
    </lineage>
</organism>
<evidence type="ECO:0000313" key="7">
    <source>
        <dbReference type="EMBL" id="WVZ48872.1"/>
    </source>
</evidence>
<protein>
    <recommendedName>
        <fullName evidence="6">Disease resistance N-terminal domain-containing protein</fullName>
    </recommendedName>
</protein>
<keyword evidence="2" id="KW-0433">Leucine-rich repeat</keyword>
<dbReference type="InterPro" id="IPR041118">
    <property type="entry name" value="Rx_N"/>
</dbReference>
<feature type="domain" description="Disease resistance N-terminal" evidence="6">
    <location>
        <begin position="16"/>
        <end position="54"/>
    </location>
</feature>
<keyword evidence="3" id="KW-0677">Repeat</keyword>